<proteinExistence type="predicted"/>
<organism evidence="3 4">
    <name type="scientific">Populus alba x Populus x berolinensis</name>
    <dbReference type="NCBI Taxonomy" id="444605"/>
    <lineage>
        <taxon>Eukaryota</taxon>
        <taxon>Viridiplantae</taxon>
        <taxon>Streptophyta</taxon>
        <taxon>Embryophyta</taxon>
        <taxon>Tracheophyta</taxon>
        <taxon>Spermatophyta</taxon>
        <taxon>Magnoliopsida</taxon>
        <taxon>eudicotyledons</taxon>
        <taxon>Gunneridae</taxon>
        <taxon>Pentapetalae</taxon>
        <taxon>rosids</taxon>
        <taxon>fabids</taxon>
        <taxon>Malpighiales</taxon>
        <taxon>Salicaceae</taxon>
        <taxon>Saliceae</taxon>
        <taxon>Populus</taxon>
    </lineage>
</organism>
<evidence type="ECO:0000256" key="1">
    <source>
        <dbReference type="SAM" id="MobiDB-lite"/>
    </source>
</evidence>
<evidence type="ECO:0000313" key="4">
    <source>
        <dbReference type="Proteomes" id="UP001164929"/>
    </source>
</evidence>
<evidence type="ECO:0000313" key="3">
    <source>
        <dbReference type="EMBL" id="KAJ6960385.1"/>
    </source>
</evidence>
<protein>
    <recommendedName>
        <fullName evidence="5">Proline-rich protein</fullName>
    </recommendedName>
</protein>
<feature type="signal peptide" evidence="2">
    <location>
        <begin position="1"/>
        <end position="24"/>
    </location>
</feature>
<feature type="chain" id="PRO_5042023420" description="Proline-rich protein" evidence="2">
    <location>
        <begin position="25"/>
        <end position="80"/>
    </location>
</feature>
<evidence type="ECO:0000256" key="2">
    <source>
        <dbReference type="SAM" id="SignalP"/>
    </source>
</evidence>
<comment type="caution">
    <text evidence="3">The sequence shown here is derived from an EMBL/GenBank/DDBJ whole genome shotgun (WGS) entry which is preliminary data.</text>
</comment>
<keyword evidence="2" id="KW-0732">Signal</keyword>
<dbReference type="Proteomes" id="UP001164929">
    <property type="component" value="Chromosome 17"/>
</dbReference>
<reference evidence="3" key="1">
    <citation type="journal article" date="2023" name="Mol. Ecol. Resour.">
        <title>Chromosome-level genome assembly of a triploid poplar Populus alba 'Berolinensis'.</title>
        <authorList>
            <person name="Chen S."/>
            <person name="Yu Y."/>
            <person name="Wang X."/>
            <person name="Wang S."/>
            <person name="Zhang T."/>
            <person name="Zhou Y."/>
            <person name="He R."/>
            <person name="Meng N."/>
            <person name="Wang Y."/>
            <person name="Liu W."/>
            <person name="Liu Z."/>
            <person name="Liu J."/>
            <person name="Guo Q."/>
            <person name="Huang H."/>
            <person name="Sederoff R.R."/>
            <person name="Wang G."/>
            <person name="Qu G."/>
            <person name="Chen S."/>
        </authorList>
    </citation>
    <scope>NUCLEOTIDE SEQUENCE</scope>
    <source>
        <strain evidence="3">SC-2020</strain>
    </source>
</reference>
<keyword evidence="4" id="KW-1185">Reference proteome</keyword>
<gene>
    <name evidence="3" type="ORF">NC653_038421</name>
</gene>
<feature type="region of interest" description="Disordered" evidence="1">
    <location>
        <begin position="28"/>
        <end position="80"/>
    </location>
</feature>
<evidence type="ECO:0008006" key="5">
    <source>
        <dbReference type="Google" id="ProtNLM"/>
    </source>
</evidence>
<sequence>MKAFLIICILLATVAFSPFSTSTALELSHKGPYRTLDASTQQGGPRKPPRGPVYPPRGPRNPPRGPIKPPPGKKPPPGSQ</sequence>
<dbReference type="AlphaFoldDB" id="A0AAD6PTC6"/>
<feature type="compositionally biased region" description="Pro residues" evidence="1">
    <location>
        <begin position="50"/>
        <end position="80"/>
    </location>
</feature>
<name>A0AAD6PTC6_9ROSI</name>
<dbReference type="EMBL" id="JAQIZT010000017">
    <property type="protein sequence ID" value="KAJ6960385.1"/>
    <property type="molecule type" value="Genomic_DNA"/>
</dbReference>
<accession>A0AAD6PTC6</accession>